<keyword evidence="5" id="KW-0862">Zinc</keyword>
<evidence type="ECO:0000256" key="4">
    <source>
        <dbReference type="ARBA" id="ARBA00022771"/>
    </source>
</evidence>
<dbReference type="Pfam" id="PF21787">
    <property type="entry name" value="TNP-like_RNaseH_N"/>
    <property type="match status" value="1"/>
</dbReference>
<dbReference type="GO" id="GO:0005654">
    <property type="term" value="C:nucleoplasm"/>
    <property type="evidence" value="ECO:0007669"/>
    <property type="project" value="UniProtKB-SubCell"/>
</dbReference>
<accession>A0A9Q1H5C7</accession>
<evidence type="ECO:0000259" key="14">
    <source>
        <dbReference type="PROSITE" id="PS50950"/>
    </source>
</evidence>
<evidence type="ECO:0000256" key="13">
    <source>
        <dbReference type="SAM" id="Coils"/>
    </source>
</evidence>
<organism evidence="15 16">
    <name type="scientific">Holothuria leucospilota</name>
    <name type="common">Black long sea cucumber</name>
    <name type="synonym">Mertensiothuria leucospilota</name>
    <dbReference type="NCBI Taxonomy" id="206669"/>
    <lineage>
        <taxon>Eukaryota</taxon>
        <taxon>Metazoa</taxon>
        <taxon>Echinodermata</taxon>
        <taxon>Eleutherozoa</taxon>
        <taxon>Echinozoa</taxon>
        <taxon>Holothuroidea</taxon>
        <taxon>Aspidochirotacea</taxon>
        <taxon>Aspidochirotida</taxon>
        <taxon>Holothuriidae</taxon>
        <taxon>Holothuria</taxon>
    </lineage>
</organism>
<dbReference type="PANTHER" id="PTHR46600:SF1">
    <property type="entry name" value="THAP DOMAIN-CONTAINING PROTEIN 1"/>
    <property type="match status" value="1"/>
</dbReference>
<evidence type="ECO:0000256" key="3">
    <source>
        <dbReference type="ARBA" id="ARBA00022723"/>
    </source>
</evidence>
<protein>
    <submittedName>
        <fullName evidence="15">Transposable element P transposase</fullName>
    </submittedName>
</protein>
<keyword evidence="9" id="KW-0804">Transcription</keyword>
<evidence type="ECO:0000256" key="2">
    <source>
        <dbReference type="ARBA" id="ARBA00006177"/>
    </source>
</evidence>
<feature type="domain" description="THAP-type" evidence="14">
    <location>
        <begin position="1"/>
        <end position="102"/>
    </location>
</feature>
<feature type="coiled-coil region" evidence="13">
    <location>
        <begin position="182"/>
        <end position="209"/>
    </location>
</feature>
<comment type="subcellular location">
    <subcellularLocation>
        <location evidence="1">Nucleus</location>
        <location evidence="1">Nucleoplasm</location>
    </subcellularLocation>
</comment>
<keyword evidence="11" id="KW-0131">Cell cycle</keyword>
<dbReference type="OrthoDB" id="8190203at2759"/>
<dbReference type="AlphaFoldDB" id="A0A9Q1H5C7"/>
<keyword evidence="8 12" id="KW-0238">DNA-binding</keyword>
<evidence type="ECO:0000256" key="8">
    <source>
        <dbReference type="ARBA" id="ARBA00023125"/>
    </source>
</evidence>
<keyword evidence="3" id="KW-0479">Metal-binding</keyword>
<dbReference type="EMBL" id="JAIZAY010000009">
    <property type="protein sequence ID" value="KAJ8036087.1"/>
    <property type="molecule type" value="Genomic_DNA"/>
</dbReference>
<dbReference type="PANTHER" id="PTHR46600">
    <property type="entry name" value="THAP DOMAIN-CONTAINING"/>
    <property type="match status" value="1"/>
</dbReference>
<dbReference type="GO" id="GO:0043565">
    <property type="term" value="F:sequence-specific DNA binding"/>
    <property type="evidence" value="ECO:0007669"/>
    <property type="project" value="InterPro"/>
</dbReference>
<evidence type="ECO:0000256" key="1">
    <source>
        <dbReference type="ARBA" id="ARBA00004642"/>
    </source>
</evidence>
<dbReference type="InterPro" id="IPR026516">
    <property type="entry name" value="THAP1/10"/>
</dbReference>
<evidence type="ECO:0000256" key="11">
    <source>
        <dbReference type="ARBA" id="ARBA00023306"/>
    </source>
</evidence>
<keyword evidence="16" id="KW-1185">Reference proteome</keyword>
<keyword evidence="4 12" id="KW-0863">Zinc-finger</keyword>
<sequence length="874" mass="100007">MPGCATFACTNRPERGYKLYRFPSCDKRRLQWAVKVRRCNWIPSKNDRLCEVNLAYSRPGQRSNTNNNVRQAEHIHFEENQFEQNRKDGTKKLKATAIPTKFSHLILPKRRRPPLRCLVGNGVESATLHLQQQIKVEHAYAKKPLLVSQNEESLPPDPPPYQYVEPSAIPLAAEINVATYPLDKNEREINNLKEEVKSLQTKLKKSESHLQTVTESFSEVFNSDQVSALCRSNNRGHEWSCDTIQKSFRLRFSCGSRGYEDLIEHGYPLPSLRTLRRRLAGIAFESGCLDDVFLLLIQKVNALSVYERDCCLTLDKMKLTPKLEFDNSADKFVGNITLPGHSGVDDYALVFMLSGLSTRWKQTVAYFFTGEGTDGTVFKDLIINLIRKAESTGLKVVAVTSDMGSANRAMWRSFGIIVSRYSQTVCSISHPVDPERKLFFIADPPHVFKNIRNFLLSGQKNMLPKPLVDKFELPSSIVSIEPVKSLYDAEKNCDVKMAPKLNDNVLRPGQFDKMKVGLARRLFDISVEAGIRYMVEQKGWAKENLSTAWFLGVVRKWFDLVTSRNATMALSHFNEEAYQSAIKFLKDVIEIFKLSMMGNSWKPIQTGVILCTSSILKYQDVYLNQDKHLFLLTSRFSQDCLENLFSCVRLKCPIPSALQFKQNLKLITVSQYLKPSGSSSYDTDDSIYLAEFLEPRSKQSDAGEPSELAFEERDVSSFEIPEGEKAPLYYIAGYCISKFTDVTDCTVCREFVQNSQENILYTSFVDHKSYKKDCLVKVTTAVYELVLFAEKCFKQIKEQLLECSGVRERLVKYVYENSPATEKFPSCHDICKRLLYSFFNVRCHCIAKEWSSRHKNRNRYSSKSVAMRELAEKQ</sequence>
<dbReference type="SUPFAM" id="SSF57716">
    <property type="entry name" value="Glucocorticoid receptor-like (DNA-binding domain)"/>
    <property type="match status" value="1"/>
</dbReference>
<proteinExistence type="inferred from homology"/>
<evidence type="ECO:0000256" key="12">
    <source>
        <dbReference type="PROSITE-ProRule" id="PRU00309"/>
    </source>
</evidence>
<dbReference type="InterPro" id="IPR006612">
    <property type="entry name" value="THAP_Znf"/>
</dbReference>
<evidence type="ECO:0000256" key="6">
    <source>
        <dbReference type="ARBA" id="ARBA00023015"/>
    </source>
</evidence>
<keyword evidence="10" id="KW-0539">Nucleus</keyword>
<name>A0A9Q1H5C7_HOLLE</name>
<dbReference type="GO" id="GO:0008270">
    <property type="term" value="F:zinc ion binding"/>
    <property type="evidence" value="ECO:0007669"/>
    <property type="project" value="UniProtKB-KW"/>
</dbReference>
<reference evidence="15" key="1">
    <citation type="submission" date="2021-10" db="EMBL/GenBank/DDBJ databases">
        <title>Tropical sea cucumber genome reveals ecological adaptation and Cuvierian tubules defense mechanism.</title>
        <authorList>
            <person name="Chen T."/>
        </authorList>
    </citation>
    <scope>NUCLEOTIDE SEQUENCE</scope>
    <source>
        <strain evidence="15">Nanhai2018</strain>
        <tissue evidence="15">Muscle</tissue>
    </source>
</reference>
<dbReference type="PROSITE" id="PS50950">
    <property type="entry name" value="ZF_THAP"/>
    <property type="match status" value="1"/>
</dbReference>
<evidence type="ECO:0000256" key="7">
    <source>
        <dbReference type="ARBA" id="ARBA00023054"/>
    </source>
</evidence>
<comment type="similarity">
    <text evidence="2">Belongs to the THAP1 family.</text>
</comment>
<evidence type="ECO:0000256" key="5">
    <source>
        <dbReference type="ARBA" id="ARBA00022833"/>
    </source>
</evidence>
<dbReference type="Proteomes" id="UP001152320">
    <property type="component" value="Chromosome 9"/>
</dbReference>
<dbReference type="Pfam" id="PF21789">
    <property type="entry name" value="TNP-like_RNaseH_C"/>
    <property type="match status" value="1"/>
</dbReference>
<dbReference type="InterPro" id="IPR048365">
    <property type="entry name" value="TNP-like_RNaseH_N"/>
</dbReference>
<dbReference type="InterPro" id="IPR048367">
    <property type="entry name" value="TNP-like_RNaseH_C"/>
</dbReference>
<evidence type="ECO:0000256" key="9">
    <source>
        <dbReference type="ARBA" id="ARBA00023163"/>
    </source>
</evidence>
<comment type="caution">
    <text evidence="15">The sequence shown here is derived from an EMBL/GenBank/DDBJ whole genome shotgun (WGS) entry which is preliminary data.</text>
</comment>
<evidence type="ECO:0000313" key="16">
    <source>
        <dbReference type="Proteomes" id="UP001152320"/>
    </source>
</evidence>
<keyword evidence="6" id="KW-0805">Transcription regulation</keyword>
<keyword evidence="7 13" id="KW-0175">Coiled coil</keyword>
<evidence type="ECO:0000313" key="15">
    <source>
        <dbReference type="EMBL" id="KAJ8036087.1"/>
    </source>
</evidence>
<evidence type="ECO:0000256" key="10">
    <source>
        <dbReference type="ARBA" id="ARBA00023242"/>
    </source>
</evidence>
<gene>
    <name evidence="15" type="ORF">HOLleu_19956</name>
</gene>